<evidence type="ECO:0000313" key="1">
    <source>
        <dbReference type="EMBL" id="MBD3930063.1"/>
    </source>
</evidence>
<protein>
    <submittedName>
        <fullName evidence="1">Uncharacterized protein</fullName>
    </submittedName>
</protein>
<dbReference type="Proteomes" id="UP000632289">
    <property type="component" value="Unassembled WGS sequence"/>
</dbReference>
<dbReference type="RefSeq" id="WP_191207377.1">
    <property type="nucleotide sequence ID" value="NZ_BAABKL010000025.1"/>
</dbReference>
<reference evidence="1" key="1">
    <citation type="submission" date="2020-09" db="EMBL/GenBank/DDBJ databases">
        <title>Secondary metabolite and genome analysis of marine Streptomyces chumphonensis KK1-2T.</title>
        <authorList>
            <person name="Phongsopitanun W."/>
            <person name="Kanchanasin P."/>
            <person name="Pittayakhajonwut P."/>
            <person name="Suwanborirux K."/>
            <person name="Tanasupawat S."/>
        </authorList>
    </citation>
    <scope>NUCLEOTIDE SEQUENCE</scope>
    <source>
        <strain evidence="1">KK1-2</strain>
    </source>
</reference>
<dbReference type="EMBL" id="JACXYU010000001">
    <property type="protein sequence ID" value="MBD3930063.1"/>
    <property type="molecule type" value="Genomic_DNA"/>
</dbReference>
<organism evidence="1 2">
    <name type="scientific">Streptomyces chumphonensis</name>
    <dbReference type="NCBI Taxonomy" id="1214925"/>
    <lineage>
        <taxon>Bacteria</taxon>
        <taxon>Bacillati</taxon>
        <taxon>Actinomycetota</taxon>
        <taxon>Actinomycetes</taxon>
        <taxon>Kitasatosporales</taxon>
        <taxon>Streptomycetaceae</taxon>
        <taxon>Streptomyces</taxon>
    </lineage>
</organism>
<keyword evidence="2" id="KW-1185">Reference proteome</keyword>
<gene>
    <name evidence="1" type="ORF">IF129_00550</name>
</gene>
<accession>A0A927EVB8</accession>
<comment type="caution">
    <text evidence="1">The sequence shown here is derived from an EMBL/GenBank/DDBJ whole genome shotgun (WGS) entry which is preliminary data.</text>
</comment>
<proteinExistence type="predicted"/>
<name>A0A927EVB8_9ACTN</name>
<sequence>MTGDDRPPMPPVRLPAEAELARDALAVPLLNRAVALARWVGDGVRLTVGGELPEARVAEALDLLGLEATPEGREELADAWQVATETGLAAVLPAEDAADAGPADEAADDAATGEVAVTGESVKLLTAGGPADVLELWRDVWEVALSLAALRPMEGLLADALEDATGADGTLDPEALDPEALGGEAEESADLLDGALGNLYLLTATDPSLASGAMVPLPVLAASLVLPDDPDGPEQPSDAVLEEVSDVMMLLDGQLRGLEAAGAVEYRPMDEELLQEADEQPLPAQEVEDEELSRYGMVRLTPLGVHGERARLLEAGFTAPLVGDLKEADAAALLGAASGYPEELAQAELEQWLVGRPVPEAAQELLGAARGADALAPRRRLLCQQGLALVGAEAEPALRAVLSDAELGGLARVWLAERGARDVPPPDEELIFWLTVDTLAAQLDPEDPTAASPELSELMAGLVAQHSGFFEKAWRVDHPATARVLEAMARVHPDRTAAKAARKAAYKARSRRA</sequence>
<dbReference type="AlphaFoldDB" id="A0A927EVB8"/>
<evidence type="ECO:0000313" key="2">
    <source>
        <dbReference type="Proteomes" id="UP000632289"/>
    </source>
</evidence>